<proteinExistence type="predicted"/>
<evidence type="ECO:0000313" key="2">
    <source>
        <dbReference type="Proteomes" id="UP000314294"/>
    </source>
</evidence>
<keyword evidence="2" id="KW-1185">Reference proteome</keyword>
<name>A0A4Z2E9D3_9TELE</name>
<reference evidence="1 2" key="1">
    <citation type="submission" date="2019-03" db="EMBL/GenBank/DDBJ databases">
        <title>First draft genome of Liparis tanakae, snailfish: a comprehensive survey of snailfish specific genes.</title>
        <authorList>
            <person name="Kim W."/>
            <person name="Song I."/>
            <person name="Jeong J.-H."/>
            <person name="Kim D."/>
            <person name="Kim S."/>
            <person name="Ryu S."/>
            <person name="Song J.Y."/>
            <person name="Lee S.K."/>
        </authorList>
    </citation>
    <scope>NUCLEOTIDE SEQUENCE [LARGE SCALE GENOMIC DNA]</scope>
    <source>
        <tissue evidence="1">Muscle</tissue>
    </source>
</reference>
<dbReference type="EMBL" id="SRLO01013334">
    <property type="protein sequence ID" value="TNN25134.1"/>
    <property type="molecule type" value="Genomic_DNA"/>
</dbReference>
<comment type="caution">
    <text evidence="1">The sequence shown here is derived from an EMBL/GenBank/DDBJ whole genome shotgun (WGS) entry which is preliminary data.</text>
</comment>
<organism evidence="1 2">
    <name type="scientific">Liparis tanakae</name>
    <name type="common">Tanaka's snailfish</name>
    <dbReference type="NCBI Taxonomy" id="230148"/>
    <lineage>
        <taxon>Eukaryota</taxon>
        <taxon>Metazoa</taxon>
        <taxon>Chordata</taxon>
        <taxon>Craniata</taxon>
        <taxon>Vertebrata</taxon>
        <taxon>Euteleostomi</taxon>
        <taxon>Actinopterygii</taxon>
        <taxon>Neopterygii</taxon>
        <taxon>Teleostei</taxon>
        <taxon>Neoteleostei</taxon>
        <taxon>Acanthomorphata</taxon>
        <taxon>Eupercaria</taxon>
        <taxon>Perciformes</taxon>
        <taxon>Cottioidei</taxon>
        <taxon>Cottales</taxon>
        <taxon>Liparidae</taxon>
        <taxon>Liparis</taxon>
    </lineage>
</organism>
<dbReference type="AlphaFoldDB" id="A0A4Z2E9D3"/>
<dbReference type="Proteomes" id="UP000314294">
    <property type="component" value="Unassembled WGS sequence"/>
</dbReference>
<gene>
    <name evidence="1" type="ORF">EYF80_064738</name>
</gene>
<sequence>MQTGGRFPRLSRADLVKDGGGGVSCPSALWVNLTPAVLKPSRVNEGGGQECSSTPTAATVTLMRGRGVASRASSRSRSGL</sequence>
<evidence type="ECO:0000313" key="1">
    <source>
        <dbReference type="EMBL" id="TNN25134.1"/>
    </source>
</evidence>
<accession>A0A4Z2E9D3</accession>
<protein>
    <submittedName>
        <fullName evidence="1">Uncharacterized protein</fullName>
    </submittedName>
</protein>